<gene>
    <name evidence="17" type="ORF">BKA23_2374</name>
</gene>
<keyword evidence="5" id="KW-0328">Glycosyltransferase</keyword>
<comment type="catalytic activity">
    <reaction evidence="12">
        <text>Preferential cleavage: (Ac)2-L-Lys-D-Ala-|-D-Ala. Also transpeptidation of peptidyl-alanyl moieties that are N-acyl substituents of D-alanine.</text>
        <dbReference type="EC" id="3.4.16.4"/>
    </reaction>
</comment>
<dbReference type="InterPro" id="IPR050396">
    <property type="entry name" value="Glycosyltr_51/Transpeptidase"/>
</dbReference>
<dbReference type="PANTHER" id="PTHR32282:SF33">
    <property type="entry name" value="PEPTIDOGLYCAN GLYCOSYLTRANSFERASE"/>
    <property type="match status" value="1"/>
</dbReference>
<dbReference type="GO" id="GO:0009252">
    <property type="term" value="P:peptidoglycan biosynthetic process"/>
    <property type="evidence" value="ECO:0007669"/>
    <property type="project" value="UniProtKB-KW"/>
</dbReference>
<sequence>MRHASRLGSVLSLLGAFVASAVAMGLVAAGLLIPAIGSAGAASNGSIKMFNQMPGTFQMNPLAQQSTILASDGSVIATPFNQNRIVVPFNQISQYMKNAQVAIEDARFYQHGAIDTRGIARAITSNIFSNGTQGASTLTQQYVKVALQNQALSAGNTAEAQDQVTQSGMQGYVRKLQQLKYAVTLEQHYSKDEILDGYLNLVYYGDQAYGVEAAAEHYFGVHASQLNLPEAALLAGVVNQPGTLDPVTNLSGATARRNVVLTKMYQQKMISYTQMVNAQKSPVKLNLTNISNSCANSKYPYFCYYVEAWLLQQPALGSTPKARLAELQTGGLTIKTAFNPNIANDINKQIEAKIPVNNSANVQSAAIAIQPGTGLVLGSGQNTNYSNTNGPGNSAINLTTPIDMNGSQGFDFGSAAKLFAVVTALEQGQSPNETITIPPYDSMNGTSKAHLFLPGQFEDKCGLGGQTWSVENDSPEPRAGQVKLSTATAQSINTAFAELVSKIGSCNVLNTMKKFGMETGAGNPISPNPSSIVLGTSTVTPLTLTNAYATIAAGGIYCPPRPVVSVTDGSGKTLALTGTACKRIISQKIAAETTEIFTHVLTDPSGTAAGNTLANGRPAAGKTGTESEAYNVWFVGYTPQLATGVWVGHQSGSIPLQNITLAGTFYNGYIFGGTLAAPIWKAIMDDALEGQPIKQFQLPDGTTPTAAPNTPTTTTTVPTPTQTVQPPEQDPSPTTTRKRHRSPDPTKTVNPTPNPTRTNAPGDD</sequence>
<dbReference type="InterPro" id="IPR001264">
    <property type="entry name" value="Glyco_trans_51"/>
</dbReference>
<comment type="similarity">
    <text evidence="1">In the C-terminal section; belongs to the transpeptidase family.</text>
</comment>
<proteinExistence type="inferred from homology"/>
<keyword evidence="10" id="KW-0511">Multifunctional enzyme</keyword>
<dbReference type="Pfam" id="PF00912">
    <property type="entry name" value="Transgly"/>
    <property type="match status" value="1"/>
</dbReference>
<evidence type="ECO:0000256" key="5">
    <source>
        <dbReference type="ARBA" id="ARBA00022676"/>
    </source>
</evidence>
<evidence type="ECO:0000256" key="13">
    <source>
        <dbReference type="ARBA" id="ARBA00049902"/>
    </source>
</evidence>
<keyword evidence="9" id="KW-0573">Peptidoglycan synthesis</keyword>
<dbReference type="AlphaFoldDB" id="A0A561E352"/>
<feature type="compositionally biased region" description="Low complexity" evidence="14">
    <location>
        <begin position="702"/>
        <end position="727"/>
    </location>
</feature>
<evidence type="ECO:0000259" key="15">
    <source>
        <dbReference type="Pfam" id="PF00905"/>
    </source>
</evidence>
<feature type="domain" description="Glycosyl transferase family 51" evidence="16">
    <location>
        <begin position="75"/>
        <end position="264"/>
    </location>
</feature>
<keyword evidence="8" id="KW-0133">Cell shape</keyword>
<dbReference type="GO" id="GO:0030288">
    <property type="term" value="C:outer membrane-bounded periplasmic space"/>
    <property type="evidence" value="ECO:0007669"/>
    <property type="project" value="TreeGrafter"/>
</dbReference>
<evidence type="ECO:0000256" key="2">
    <source>
        <dbReference type="ARBA" id="ARBA00007739"/>
    </source>
</evidence>
<keyword evidence="4" id="KW-0645">Protease</keyword>
<evidence type="ECO:0000259" key="16">
    <source>
        <dbReference type="Pfam" id="PF00912"/>
    </source>
</evidence>
<dbReference type="GO" id="GO:0009002">
    <property type="term" value="F:serine-type D-Ala-D-Ala carboxypeptidase activity"/>
    <property type="evidence" value="ECO:0007669"/>
    <property type="project" value="UniProtKB-EC"/>
</dbReference>
<comment type="caution">
    <text evidence="17">The sequence shown here is derived from an EMBL/GenBank/DDBJ whole genome shotgun (WGS) entry which is preliminary data.</text>
</comment>
<dbReference type="GO" id="GO:0008955">
    <property type="term" value="F:peptidoglycan glycosyltransferase activity"/>
    <property type="evidence" value="ECO:0007669"/>
    <property type="project" value="UniProtKB-EC"/>
</dbReference>
<dbReference type="InterPro" id="IPR023346">
    <property type="entry name" value="Lysozyme-like_dom_sf"/>
</dbReference>
<feature type="domain" description="Penicillin-binding protein transpeptidase" evidence="15">
    <location>
        <begin position="365"/>
        <end position="643"/>
    </location>
</feature>
<keyword evidence="18" id="KW-1185">Reference proteome</keyword>
<dbReference type="SUPFAM" id="SSF53955">
    <property type="entry name" value="Lysozyme-like"/>
    <property type="match status" value="1"/>
</dbReference>
<evidence type="ECO:0000256" key="11">
    <source>
        <dbReference type="ARBA" id="ARBA00023316"/>
    </source>
</evidence>
<comment type="catalytic activity">
    <reaction evidence="13">
        <text>[GlcNAc-(1-&gt;4)-Mur2Ac(oyl-L-Ala-gamma-D-Glu-L-Lys-D-Ala-D-Ala)](n)-di-trans,octa-cis-undecaprenyl diphosphate + beta-D-GlcNAc-(1-&gt;4)-Mur2Ac(oyl-L-Ala-gamma-D-Glu-L-Lys-D-Ala-D-Ala)-di-trans,octa-cis-undecaprenyl diphosphate = [GlcNAc-(1-&gt;4)-Mur2Ac(oyl-L-Ala-gamma-D-Glu-L-Lys-D-Ala-D-Ala)](n+1)-di-trans,octa-cis-undecaprenyl diphosphate + di-trans,octa-cis-undecaprenyl diphosphate + H(+)</text>
        <dbReference type="Rhea" id="RHEA:23708"/>
        <dbReference type="Rhea" id="RHEA-COMP:9602"/>
        <dbReference type="Rhea" id="RHEA-COMP:9603"/>
        <dbReference type="ChEBI" id="CHEBI:15378"/>
        <dbReference type="ChEBI" id="CHEBI:58405"/>
        <dbReference type="ChEBI" id="CHEBI:60033"/>
        <dbReference type="ChEBI" id="CHEBI:78435"/>
        <dbReference type="EC" id="2.4.99.28"/>
    </reaction>
</comment>
<comment type="similarity">
    <text evidence="2">In the N-terminal section; belongs to the glycosyltransferase 51 family.</text>
</comment>
<feature type="compositionally biased region" description="Low complexity" evidence="14">
    <location>
        <begin position="745"/>
        <end position="764"/>
    </location>
</feature>
<keyword evidence="3 17" id="KW-0121">Carboxypeptidase</keyword>
<dbReference type="SUPFAM" id="SSF56601">
    <property type="entry name" value="beta-lactamase/transpeptidase-like"/>
    <property type="match status" value="1"/>
</dbReference>
<dbReference type="PANTHER" id="PTHR32282">
    <property type="entry name" value="BINDING PROTEIN TRANSPEPTIDASE, PUTATIVE-RELATED"/>
    <property type="match status" value="1"/>
</dbReference>
<keyword evidence="7" id="KW-0378">Hydrolase</keyword>
<evidence type="ECO:0000256" key="14">
    <source>
        <dbReference type="SAM" id="MobiDB-lite"/>
    </source>
</evidence>
<dbReference type="GO" id="GO:0008360">
    <property type="term" value="P:regulation of cell shape"/>
    <property type="evidence" value="ECO:0007669"/>
    <property type="project" value="UniProtKB-KW"/>
</dbReference>
<evidence type="ECO:0000313" key="18">
    <source>
        <dbReference type="Proteomes" id="UP000318297"/>
    </source>
</evidence>
<dbReference type="InterPro" id="IPR012338">
    <property type="entry name" value="Beta-lactam/transpept-like"/>
</dbReference>
<dbReference type="RefSeq" id="WP_145228762.1">
    <property type="nucleotide sequence ID" value="NZ_VIVQ01000002.1"/>
</dbReference>
<dbReference type="GO" id="GO:0071555">
    <property type="term" value="P:cell wall organization"/>
    <property type="evidence" value="ECO:0007669"/>
    <property type="project" value="UniProtKB-KW"/>
</dbReference>
<evidence type="ECO:0000256" key="7">
    <source>
        <dbReference type="ARBA" id="ARBA00022801"/>
    </source>
</evidence>
<dbReference type="InterPro" id="IPR001460">
    <property type="entry name" value="PCN-bd_Tpept"/>
</dbReference>
<dbReference type="OrthoDB" id="9766909at2"/>
<dbReference type="InterPro" id="IPR036950">
    <property type="entry name" value="PBP_transglycosylase"/>
</dbReference>
<dbReference type="FunFam" id="1.10.3810.10:FF:000001">
    <property type="entry name" value="Penicillin-binding protein 1A"/>
    <property type="match status" value="1"/>
</dbReference>
<evidence type="ECO:0000256" key="8">
    <source>
        <dbReference type="ARBA" id="ARBA00022960"/>
    </source>
</evidence>
<dbReference type="GO" id="GO:0006508">
    <property type="term" value="P:proteolysis"/>
    <property type="evidence" value="ECO:0007669"/>
    <property type="project" value="UniProtKB-KW"/>
</dbReference>
<reference evidence="17 18" key="1">
    <citation type="submission" date="2019-06" db="EMBL/GenBank/DDBJ databases">
        <title>Sequencing the genomes of 1000 actinobacteria strains.</title>
        <authorList>
            <person name="Klenk H.-P."/>
        </authorList>
    </citation>
    <scope>NUCLEOTIDE SEQUENCE [LARGE SCALE GENOMIC DNA]</scope>
    <source>
        <strain evidence="17 18">DSM 19560</strain>
    </source>
</reference>
<evidence type="ECO:0000256" key="9">
    <source>
        <dbReference type="ARBA" id="ARBA00022984"/>
    </source>
</evidence>
<dbReference type="EMBL" id="VIVQ01000002">
    <property type="protein sequence ID" value="TWE10027.1"/>
    <property type="molecule type" value="Genomic_DNA"/>
</dbReference>
<dbReference type="GO" id="GO:0008658">
    <property type="term" value="F:penicillin binding"/>
    <property type="evidence" value="ECO:0007669"/>
    <property type="project" value="InterPro"/>
</dbReference>
<dbReference type="Gene3D" id="1.10.3810.10">
    <property type="entry name" value="Biosynthetic peptidoglycan transglycosylase-like"/>
    <property type="match status" value="1"/>
</dbReference>
<evidence type="ECO:0000256" key="1">
    <source>
        <dbReference type="ARBA" id="ARBA00007090"/>
    </source>
</evidence>
<keyword evidence="11" id="KW-0961">Cell wall biogenesis/degradation</keyword>
<evidence type="ECO:0000256" key="10">
    <source>
        <dbReference type="ARBA" id="ARBA00023268"/>
    </source>
</evidence>
<evidence type="ECO:0000313" key="17">
    <source>
        <dbReference type="EMBL" id="TWE10027.1"/>
    </source>
</evidence>
<dbReference type="Gene3D" id="3.40.710.10">
    <property type="entry name" value="DD-peptidase/beta-lactamase superfamily"/>
    <property type="match status" value="1"/>
</dbReference>
<name>A0A561E352_9MICO</name>
<evidence type="ECO:0000256" key="3">
    <source>
        <dbReference type="ARBA" id="ARBA00022645"/>
    </source>
</evidence>
<evidence type="ECO:0000256" key="4">
    <source>
        <dbReference type="ARBA" id="ARBA00022670"/>
    </source>
</evidence>
<evidence type="ECO:0000256" key="6">
    <source>
        <dbReference type="ARBA" id="ARBA00022679"/>
    </source>
</evidence>
<dbReference type="Pfam" id="PF00905">
    <property type="entry name" value="Transpeptidase"/>
    <property type="match status" value="1"/>
</dbReference>
<organism evidence="17 18">
    <name type="scientific">Rudaeicoccus suwonensis</name>
    <dbReference type="NCBI Taxonomy" id="657409"/>
    <lineage>
        <taxon>Bacteria</taxon>
        <taxon>Bacillati</taxon>
        <taxon>Actinomycetota</taxon>
        <taxon>Actinomycetes</taxon>
        <taxon>Micrococcales</taxon>
        <taxon>Dermacoccaceae</taxon>
        <taxon>Rudaeicoccus</taxon>
    </lineage>
</organism>
<keyword evidence="6" id="KW-0808">Transferase</keyword>
<dbReference type="Proteomes" id="UP000318297">
    <property type="component" value="Unassembled WGS sequence"/>
</dbReference>
<evidence type="ECO:0000256" key="12">
    <source>
        <dbReference type="ARBA" id="ARBA00034000"/>
    </source>
</evidence>
<protein>
    <submittedName>
        <fullName evidence="17">Membrane peptidoglycan carboxypeptidase</fullName>
    </submittedName>
</protein>
<accession>A0A561E352</accession>
<feature type="region of interest" description="Disordered" evidence="14">
    <location>
        <begin position="695"/>
        <end position="764"/>
    </location>
</feature>